<keyword evidence="1" id="KW-0472">Membrane</keyword>
<evidence type="ECO:0000313" key="3">
    <source>
        <dbReference type="EMBL" id="TRW48098.1"/>
    </source>
</evidence>
<name>A0A552WZ50_9GAMM</name>
<feature type="transmembrane region" description="Helical" evidence="1">
    <location>
        <begin position="37"/>
        <end position="54"/>
    </location>
</feature>
<dbReference type="Proteomes" id="UP000320359">
    <property type="component" value="Unassembled WGS sequence"/>
</dbReference>
<dbReference type="PANTHER" id="PTHR28008:SF1">
    <property type="entry name" value="DOMAIN PROTEIN, PUTATIVE (AFU_ORTHOLOGUE AFUA_3G10980)-RELATED"/>
    <property type="match status" value="1"/>
</dbReference>
<dbReference type="PANTHER" id="PTHR28008">
    <property type="entry name" value="DOMAIN PROTEIN, PUTATIVE (AFU_ORTHOLOGUE AFUA_3G10980)-RELATED"/>
    <property type="match status" value="1"/>
</dbReference>
<evidence type="ECO:0000256" key="1">
    <source>
        <dbReference type="SAM" id="Phobius"/>
    </source>
</evidence>
<dbReference type="AlphaFoldDB" id="A0A552WZ50"/>
<dbReference type="InterPro" id="IPR006976">
    <property type="entry name" value="VanZ-like"/>
</dbReference>
<dbReference type="EMBL" id="VJWL01000004">
    <property type="protein sequence ID" value="TRW48098.1"/>
    <property type="molecule type" value="Genomic_DNA"/>
</dbReference>
<proteinExistence type="predicted"/>
<feature type="transmembrane region" description="Helical" evidence="1">
    <location>
        <begin position="59"/>
        <end position="79"/>
    </location>
</feature>
<organism evidence="3 4">
    <name type="scientific">Aliidiomarina halalkaliphila</name>
    <dbReference type="NCBI Taxonomy" id="2593535"/>
    <lineage>
        <taxon>Bacteria</taxon>
        <taxon>Pseudomonadati</taxon>
        <taxon>Pseudomonadota</taxon>
        <taxon>Gammaproteobacteria</taxon>
        <taxon>Alteromonadales</taxon>
        <taxon>Idiomarinaceae</taxon>
        <taxon>Aliidiomarina</taxon>
    </lineage>
</organism>
<keyword evidence="1" id="KW-1133">Transmembrane helix</keyword>
<reference evidence="3 4" key="1">
    <citation type="submission" date="2019-07" db="EMBL/GenBank/DDBJ databases">
        <authorList>
            <person name="Yang M."/>
            <person name="Zhao D."/>
            <person name="Xiang H."/>
        </authorList>
    </citation>
    <scope>NUCLEOTIDE SEQUENCE [LARGE SCALE GENOMIC DNA]</scope>
    <source>
        <strain evidence="3 4">IM1326</strain>
    </source>
</reference>
<protein>
    <recommendedName>
        <fullName evidence="2">VanZ-like domain-containing protein</fullName>
    </recommendedName>
</protein>
<feature type="domain" description="VanZ-like" evidence="2">
    <location>
        <begin position="31"/>
        <end position="104"/>
    </location>
</feature>
<accession>A0A552WZ50</accession>
<dbReference type="RefSeq" id="WP_143236420.1">
    <property type="nucleotide sequence ID" value="NZ_VJWL01000004.1"/>
</dbReference>
<gene>
    <name evidence="3" type="ORF">FM042_10595</name>
</gene>
<dbReference type="NCBIfam" id="NF037970">
    <property type="entry name" value="vanZ_1"/>
    <property type="match status" value="1"/>
</dbReference>
<evidence type="ECO:0000313" key="4">
    <source>
        <dbReference type="Proteomes" id="UP000320359"/>
    </source>
</evidence>
<comment type="caution">
    <text evidence="3">The sequence shown here is derived from an EMBL/GenBank/DDBJ whole genome shotgun (WGS) entry which is preliminary data.</text>
</comment>
<keyword evidence="4" id="KW-1185">Reference proteome</keyword>
<feature type="transmembrane region" description="Helical" evidence="1">
    <location>
        <begin position="91"/>
        <end position="111"/>
    </location>
</feature>
<evidence type="ECO:0000259" key="2">
    <source>
        <dbReference type="Pfam" id="PF04892"/>
    </source>
</evidence>
<dbReference type="OrthoDB" id="8564037at2"/>
<sequence length="121" mass="13645">MVSRILFACIMLGVSVLFLMQSPPTPGAFQFPHADKIVHFGLFFVLAASFHIAFRPPLWFAWTSLFVYAVAIELIQHYIPGRGADPWDVVADMVGVAAFYAVRKVLLYLLATRKRRRQSSS</sequence>
<dbReference type="Pfam" id="PF04892">
    <property type="entry name" value="VanZ"/>
    <property type="match status" value="1"/>
</dbReference>
<keyword evidence="1" id="KW-0812">Transmembrane</keyword>